<dbReference type="Gene3D" id="2.20.70.10">
    <property type="match status" value="1"/>
</dbReference>
<dbReference type="EnsemblMetazoa" id="XM_028659423.1">
    <property type="protein sequence ID" value="XP_028515224.1"/>
    <property type="gene ID" value="LOC110240270"/>
</dbReference>
<keyword evidence="11" id="KW-0508">mRNA splicing</keyword>
<comment type="subcellular location">
    <subcellularLocation>
        <location evidence="2">Cytoplasmic granule</location>
    </subcellularLocation>
    <subcellularLocation>
        <location evidence="1">Nucleus speckle</location>
    </subcellularLocation>
</comment>
<evidence type="ECO:0000256" key="10">
    <source>
        <dbReference type="ARBA" id="ARBA00023163"/>
    </source>
</evidence>
<evidence type="ECO:0000256" key="6">
    <source>
        <dbReference type="ARBA" id="ARBA00022664"/>
    </source>
</evidence>
<evidence type="ECO:0000256" key="5">
    <source>
        <dbReference type="ARBA" id="ARBA00022588"/>
    </source>
</evidence>
<accession>A0A913YJE5</accession>
<dbReference type="RefSeq" id="XP_028515224.1">
    <property type="nucleotide sequence ID" value="XM_028659423.1"/>
</dbReference>
<evidence type="ECO:0000256" key="8">
    <source>
        <dbReference type="ARBA" id="ARBA00022859"/>
    </source>
</evidence>
<evidence type="ECO:0000256" key="4">
    <source>
        <dbReference type="ARBA" id="ARBA00022553"/>
    </source>
</evidence>
<evidence type="ECO:0000256" key="2">
    <source>
        <dbReference type="ARBA" id="ARBA00004463"/>
    </source>
</evidence>
<keyword evidence="12" id="KW-0539">Nucleus</keyword>
<dbReference type="GO" id="GO:0000380">
    <property type="term" value="P:alternative mRNA splicing, via spliceosome"/>
    <property type="evidence" value="ECO:0007669"/>
    <property type="project" value="TreeGrafter"/>
</dbReference>
<name>A0A913YJE5_EXADI</name>
<feature type="region of interest" description="Disordered" evidence="15">
    <location>
        <begin position="123"/>
        <end position="252"/>
    </location>
</feature>
<dbReference type="CDD" id="cd00201">
    <property type="entry name" value="WW"/>
    <property type="match status" value="1"/>
</dbReference>
<keyword evidence="9" id="KW-0805">Transcription regulation</keyword>
<evidence type="ECO:0000256" key="11">
    <source>
        <dbReference type="ARBA" id="ARBA00023187"/>
    </source>
</evidence>
<feature type="compositionally biased region" description="Basic and acidic residues" evidence="15">
    <location>
        <begin position="124"/>
        <end position="134"/>
    </location>
</feature>
<feature type="domain" description="WW" evidence="16">
    <location>
        <begin position="75"/>
        <end position="109"/>
    </location>
</feature>
<evidence type="ECO:0000256" key="1">
    <source>
        <dbReference type="ARBA" id="ARBA00004324"/>
    </source>
</evidence>
<dbReference type="InterPro" id="IPR001202">
    <property type="entry name" value="WW_dom"/>
</dbReference>
<comment type="subunit">
    <text evidence="14">Interacts with POU3F2/Brn-2, ATXN1, TXNL4A, HTT and AR. Interaction with ATXN1 correlates positively with the length of the polyglutamine tract. Interacts with RNA polymerase II large subunit in a phosphorylation-dependent manner. Forms a ternary complex with ATXN1 mutant and phosphorylated RNA polymerase II. Interacts (via C-terminus) with TXNL4A and CD2BP2. Interacts (via WW domain) with ATN1 and SF3B1, and may interact with additional splice factors. Interacts (via WW domain) with WBP11; Leading to reduce interaction between PQBP1 and TXNL4A. Interacts with CAPRIN1. Interacts with DDX1. Interacts with SFPQ. Interacts with KHSRP.</text>
</comment>
<keyword evidence="4" id="KW-0597">Phosphoprotein</keyword>
<keyword evidence="5" id="KW-0399">Innate immunity</keyword>
<evidence type="ECO:0000313" key="18">
    <source>
        <dbReference type="Proteomes" id="UP000887567"/>
    </source>
</evidence>
<evidence type="ECO:0000256" key="3">
    <source>
        <dbReference type="ARBA" id="ARBA00021117"/>
    </source>
</evidence>
<dbReference type="Proteomes" id="UP000887567">
    <property type="component" value="Unplaced"/>
</dbReference>
<dbReference type="PROSITE" id="PS50020">
    <property type="entry name" value="WW_DOMAIN_2"/>
    <property type="match status" value="1"/>
</dbReference>
<evidence type="ECO:0000256" key="7">
    <source>
        <dbReference type="ARBA" id="ARBA00022737"/>
    </source>
</evidence>
<dbReference type="KEGG" id="epa:110240270"/>
<dbReference type="PANTHER" id="PTHR21737">
    <property type="entry name" value="POLYGLUTAMINE BINDING PROTEIN 1/MARVEL MEMBRANE-ASSOCIATING DOMAIN CONTAINING 3"/>
    <property type="match status" value="1"/>
</dbReference>
<dbReference type="PANTHER" id="PTHR21737:SF3">
    <property type="entry name" value="POLYGLUTAMINE-BINDING PROTEIN 1"/>
    <property type="match status" value="1"/>
</dbReference>
<evidence type="ECO:0000259" key="16">
    <source>
        <dbReference type="PROSITE" id="PS50020"/>
    </source>
</evidence>
<keyword evidence="7" id="KW-0677">Repeat</keyword>
<evidence type="ECO:0000256" key="9">
    <source>
        <dbReference type="ARBA" id="ARBA00023015"/>
    </source>
</evidence>
<keyword evidence="10" id="KW-0804">Transcription</keyword>
<evidence type="ECO:0000256" key="14">
    <source>
        <dbReference type="ARBA" id="ARBA00046362"/>
    </source>
</evidence>
<evidence type="ECO:0000256" key="13">
    <source>
        <dbReference type="ARBA" id="ARBA00042167"/>
    </source>
</evidence>
<protein>
    <recommendedName>
        <fullName evidence="3">Polyglutamine-binding protein 1</fullName>
    </recommendedName>
    <alternativeName>
        <fullName evidence="13">Polyglutamine tract-binding protein 1</fullName>
    </alternativeName>
</protein>
<dbReference type="OrthoDB" id="42462at2759"/>
<keyword evidence="6" id="KW-0507">mRNA processing</keyword>
<evidence type="ECO:0000313" key="17">
    <source>
        <dbReference type="EnsemblMetazoa" id="XP_028515224.1"/>
    </source>
</evidence>
<dbReference type="GO" id="GO:0043021">
    <property type="term" value="F:ribonucleoprotein complex binding"/>
    <property type="evidence" value="ECO:0007669"/>
    <property type="project" value="TreeGrafter"/>
</dbReference>
<reference evidence="17" key="1">
    <citation type="submission" date="2022-11" db="UniProtKB">
        <authorList>
            <consortium name="EnsemblMetazoa"/>
        </authorList>
    </citation>
    <scope>IDENTIFICATION</scope>
</reference>
<sequence>MPLTAALQARLKRRGIVAKAVEEPKKDGQTSSQNEPVKGCPNRTNPHHECVEYCRTRWGNIDPTQAPHIKDYSHVPLPPGWYFVPDYSNGKHYYWNTTTNQVSWLHPLDPVADITIPASVVNKQNKDSDIEPNREIPSPYISTTGEGTQELSIGRHPSLMKGSQKRQEAAEKRKLNEKETKNKRGRSDELDPMDPAAYSDTPRGDWSSGLSQKGEAKTGVDVTATGPLFQQRPYPSPGDILRQNMKLSSGGE</sequence>
<dbReference type="Gene3D" id="3.40.30.10">
    <property type="entry name" value="Glutaredoxin"/>
    <property type="match status" value="1"/>
</dbReference>
<feature type="compositionally biased region" description="Polar residues" evidence="15">
    <location>
        <begin position="140"/>
        <end position="151"/>
    </location>
</feature>
<keyword evidence="8" id="KW-0391">Immunity</keyword>
<dbReference type="OMA" id="IYHECSK"/>
<dbReference type="InterPro" id="IPR036020">
    <property type="entry name" value="WW_dom_sf"/>
</dbReference>
<dbReference type="GO" id="GO:0045087">
    <property type="term" value="P:innate immune response"/>
    <property type="evidence" value="ECO:0007669"/>
    <property type="project" value="UniProtKB-KW"/>
</dbReference>
<dbReference type="AlphaFoldDB" id="A0A913YJE5"/>
<keyword evidence="18" id="KW-1185">Reference proteome</keyword>
<feature type="region of interest" description="Disordered" evidence="15">
    <location>
        <begin position="14"/>
        <end position="44"/>
    </location>
</feature>
<proteinExistence type="predicted"/>
<dbReference type="SUPFAM" id="SSF51045">
    <property type="entry name" value="WW domain"/>
    <property type="match status" value="1"/>
</dbReference>
<organism evidence="17 18">
    <name type="scientific">Exaiptasia diaphana</name>
    <name type="common">Tropical sea anemone</name>
    <name type="synonym">Aiptasia pulchella</name>
    <dbReference type="NCBI Taxonomy" id="2652724"/>
    <lineage>
        <taxon>Eukaryota</taxon>
        <taxon>Metazoa</taxon>
        <taxon>Cnidaria</taxon>
        <taxon>Anthozoa</taxon>
        <taxon>Hexacorallia</taxon>
        <taxon>Actiniaria</taxon>
        <taxon>Aiptasiidae</taxon>
        <taxon>Exaiptasia</taxon>
    </lineage>
</organism>
<dbReference type="GO" id="GO:0005737">
    <property type="term" value="C:cytoplasm"/>
    <property type="evidence" value="ECO:0007669"/>
    <property type="project" value="TreeGrafter"/>
</dbReference>
<feature type="compositionally biased region" description="Basic and acidic residues" evidence="15">
    <location>
        <begin position="165"/>
        <end position="189"/>
    </location>
</feature>
<dbReference type="GeneID" id="110240270"/>
<evidence type="ECO:0000256" key="15">
    <source>
        <dbReference type="SAM" id="MobiDB-lite"/>
    </source>
</evidence>
<dbReference type="GO" id="GO:0016607">
    <property type="term" value="C:nuclear speck"/>
    <property type="evidence" value="ECO:0007669"/>
    <property type="project" value="UniProtKB-SubCell"/>
</dbReference>
<evidence type="ECO:0000256" key="12">
    <source>
        <dbReference type="ARBA" id="ARBA00023242"/>
    </source>
</evidence>